<protein>
    <submittedName>
        <fullName evidence="1">DUF1499 domain-containing protein</fullName>
    </submittedName>
</protein>
<comment type="caution">
    <text evidence="1">The sequence shown here is derived from an EMBL/GenBank/DDBJ whole genome shotgun (WGS) entry which is preliminary data.</text>
</comment>
<dbReference type="RefSeq" id="WP_265375170.1">
    <property type="nucleotide sequence ID" value="NZ_JAMQPV010000001.1"/>
</dbReference>
<dbReference type="PANTHER" id="PTHR34801:SF6">
    <property type="entry name" value="SLL1620 PROTEIN"/>
    <property type="match status" value="1"/>
</dbReference>
<name>A0ABT3LWX7_9LEPT</name>
<sequence>MKQLKVTTTTMIGMISLLIVMNCTGTRPDNLGIRSGKLLECPKTPNCISSFSDPSDKEHFRSSVPYQKPTVEAISILKERILNHPRTKIIKEENNYLYIEFTTLIMRYVDDVEFYFDEKTKQLHFRSASRLGKSDLGLNRKRIETLLKEIQI</sequence>
<evidence type="ECO:0000313" key="1">
    <source>
        <dbReference type="EMBL" id="MCW7462203.1"/>
    </source>
</evidence>
<evidence type="ECO:0000313" key="2">
    <source>
        <dbReference type="Proteomes" id="UP001209737"/>
    </source>
</evidence>
<organism evidence="1 2">
    <name type="scientific">Leptospira limi</name>
    <dbReference type="NCBI Taxonomy" id="2950023"/>
    <lineage>
        <taxon>Bacteria</taxon>
        <taxon>Pseudomonadati</taxon>
        <taxon>Spirochaetota</taxon>
        <taxon>Spirochaetia</taxon>
        <taxon>Leptospirales</taxon>
        <taxon>Leptospiraceae</taxon>
        <taxon>Leptospira</taxon>
    </lineage>
</organism>
<dbReference type="PANTHER" id="PTHR34801">
    <property type="entry name" value="EXPRESSED PROTEIN"/>
    <property type="match status" value="1"/>
</dbReference>
<dbReference type="PIRSF" id="PIRSF026426">
    <property type="entry name" value="DUF1499"/>
    <property type="match status" value="1"/>
</dbReference>
<gene>
    <name evidence="1" type="ORF">ND812_08880</name>
</gene>
<reference evidence="1 2" key="1">
    <citation type="submission" date="2022-06" db="EMBL/GenBank/DDBJ databases">
        <title>Leptospira isolates from biofilms formed at urban environments.</title>
        <authorList>
            <person name="Ribeiro P.S."/>
            <person name="Sousa T."/>
            <person name="Carvalho N."/>
            <person name="Aburjaile F."/>
            <person name="Neves F."/>
            <person name="Oliveira D."/>
            <person name="Blanco L."/>
            <person name="Lima J."/>
            <person name="Costa F."/>
            <person name="Brenig B."/>
            <person name="Soares S."/>
            <person name="Ramos R."/>
            <person name="Goes-Neto A."/>
            <person name="Matiuzzi M."/>
            <person name="Azevedo V."/>
            <person name="Ristow P."/>
        </authorList>
    </citation>
    <scope>NUCLEOTIDE SEQUENCE [LARGE SCALE GENOMIC DNA]</scope>
    <source>
        <strain evidence="1 2">VSF25</strain>
    </source>
</reference>
<proteinExistence type="predicted"/>
<dbReference type="EMBL" id="JAMQPV010000001">
    <property type="protein sequence ID" value="MCW7462203.1"/>
    <property type="molecule type" value="Genomic_DNA"/>
</dbReference>
<accession>A0ABT3LWX7</accession>
<keyword evidence="2" id="KW-1185">Reference proteome</keyword>
<dbReference type="Pfam" id="PF07386">
    <property type="entry name" value="DUF1499"/>
    <property type="match status" value="1"/>
</dbReference>
<dbReference type="InterPro" id="IPR010865">
    <property type="entry name" value="DUF1499"/>
</dbReference>
<dbReference type="Proteomes" id="UP001209737">
    <property type="component" value="Unassembled WGS sequence"/>
</dbReference>